<name>A0A3G2S514_MALR7</name>
<keyword evidence="12" id="KW-1185">Reference proteome</keyword>
<feature type="region of interest" description="Disordered" evidence="9">
    <location>
        <begin position="351"/>
        <end position="422"/>
    </location>
</feature>
<organism evidence="11 12">
    <name type="scientific">Malassezia restricta (strain ATCC 96810 / NBRC 103918 / CBS 7877)</name>
    <name type="common">Seborrheic dermatitis infection agent</name>
    <dbReference type="NCBI Taxonomy" id="425264"/>
    <lineage>
        <taxon>Eukaryota</taxon>
        <taxon>Fungi</taxon>
        <taxon>Dikarya</taxon>
        <taxon>Basidiomycota</taxon>
        <taxon>Ustilaginomycotina</taxon>
        <taxon>Malasseziomycetes</taxon>
        <taxon>Malasseziales</taxon>
        <taxon>Malasseziaceae</taxon>
        <taxon>Malassezia</taxon>
    </lineage>
</organism>
<dbReference type="SUPFAM" id="SSF56112">
    <property type="entry name" value="Protein kinase-like (PK-like)"/>
    <property type="match status" value="1"/>
</dbReference>
<keyword evidence="8" id="KW-0175">Coiled coil</keyword>
<dbReference type="PROSITE" id="PS00107">
    <property type="entry name" value="PROTEIN_KINASE_ATP"/>
    <property type="match status" value="1"/>
</dbReference>
<dbReference type="AlphaFoldDB" id="A0A3G2S514"/>
<dbReference type="EMBL" id="CP033150">
    <property type="protein sequence ID" value="AYO43125.1"/>
    <property type="molecule type" value="Genomic_DNA"/>
</dbReference>
<dbReference type="Gene3D" id="1.10.510.10">
    <property type="entry name" value="Transferase(Phosphotransferase) domain 1"/>
    <property type="match status" value="1"/>
</dbReference>
<dbReference type="InterPro" id="IPR017441">
    <property type="entry name" value="Protein_kinase_ATP_BS"/>
</dbReference>
<accession>A0A3G2S514</accession>
<dbReference type="STRING" id="425264.A0A3G2S514"/>
<keyword evidence="4 7" id="KW-0547">Nucleotide-binding</keyword>
<reference evidence="11 12" key="1">
    <citation type="submission" date="2018-10" db="EMBL/GenBank/DDBJ databases">
        <title>Complete genome sequence of Malassezia restricta CBS 7877.</title>
        <authorList>
            <person name="Morand S.C."/>
            <person name="Bertignac M."/>
            <person name="Iltis A."/>
            <person name="Kolder I."/>
            <person name="Pirovano W."/>
            <person name="Jourdain R."/>
            <person name="Clavaud C."/>
        </authorList>
    </citation>
    <scope>NUCLEOTIDE SEQUENCE [LARGE SCALE GENOMIC DNA]</scope>
    <source>
        <strain evidence="11 12">CBS 7877</strain>
    </source>
</reference>
<dbReference type="VEuPathDB" id="FungiDB:DNF11_2175"/>
<dbReference type="PROSITE" id="PS50011">
    <property type="entry name" value="PROTEIN_KINASE_DOM"/>
    <property type="match status" value="1"/>
</dbReference>
<feature type="binding site" evidence="7">
    <location>
        <position position="63"/>
    </location>
    <ligand>
        <name>ATP</name>
        <dbReference type="ChEBI" id="CHEBI:30616"/>
    </ligand>
</feature>
<evidence type="ECO:0000313" key="11">
    <source>
        <dbReference type="EMBL" id="AYO43125.1"/>
    </source>
</evidence>
<dbReference type="EC" id="2.7.11.1" evidence="1"/>
<feature type="domain" description="Protein kinase" evidence="10">
    <location>
        <begin position="34"/>
        <end position="294"/>
    </location>
</feature>
<evidence type="ECO:0000256" key="6">
    <source>
        <dbReference type="ARBA" id="ARBA00022840"/>
    </source>
</evidence>
<protein>
    <recommendedName>
        <fullName evidence="1">non-specific serine/threonine protein kinase</fullName>
        <ecNumber evidence="1">2.7.11.1</ecNumber>
    </recommendedName>
</protein>
<evidence type="ECO:0000256" key="1">
    <source>
        <dbReference type="ARBA" id="ARBA00012513"/>
    </source>
</evidence>
<dbReference type="PANTHER" id="PTHR48012:SF27">
    <property type="entry name" value="SERINE_THREONINE-PROTEIN KINASE SID1"/>
    <property type="match status" value="1"/>
</dbReference>
<keyword evidence="5 11" id="KW-0418">Kinase</keyword>
<dbReference type="InterPro" id="IPR011009">
    <property type="entry name" value="Kinase-like_dom_sf"/>
</dbReference>
<dbReference type="GO" id="GO:0004674">
    <property type="term" value="F:protein serine/threonine kinase activity"/>
    <property type="evidence" value="ECO:0007669"/>
    <property type="project" value="UniProtKB-KW"/>
</dbReference>
<gene>
    <name evidence="11" type="primary">svkA_1</name>
    <name evidence="11" type="ORF">DNF11_2175</name>
</gene>
<evidence type="ECO:0000313" key="12">
    <source>
        <dbReference type="Proteomes" id="UP000269793"/>
    </source>
</evidence>
<evidence type="ECO:0000256" key="2">
    <source>
        <dbReference type="ARBA" id="ARBA00022527"/>
    </source>
</evidence>
<dbReference type="Pfam" id="PF00069">
    <property type="entry name" value="Pkinase"/>
    <property type="match status" value="1"/>
</dbReference>
<evidence type="ECO:0000256" key="3">
    <source>
        <dbReference type="ARBA" id="ARBA00022679"/>
    </source>
</evidence>
<evidence type="ECO:0000256" key="8">
    <source>
        <dbReference type="SAM" id="Coils"/>
    </source>
</evidence>
<feature type="coiled-coil region" evidence="8">
    <location>
        <begin position="67"/>
        <end position="94"/>
    </location>
</feature>
<dbReference type="PANTHER" id="PTHR48012">
    <property type="entry name" value="STERILE20-LIKE KINASE, ISOFORM B-RELATED"/>
    <property type="match status" value="1"/>
</dbReference>
<dbReference type="InterPro" id="IPR050629">
    <property type="entry name" value="STE20/SPS1-PAK"/>
</dbReference>
<dbReference type="OrthoDB" id="248923at2759"/>
<feature type="compositionally biased region" description="Low complexity" evidence="9">
    <location>
        <begin position="356"/>
        <end position="369"/>
    </location>
</feature>
<dbReference type="GO" id="GO:0005524">
    <property type="term" value="F:ATP binding"/>
    <property type="evidence" value="ECO:0007669"/>
    <property type="project" value="UniProtKB-UniRule"/>
</dbReference>
<dbReference type="SMART" id="SM00220">
    <property type="entry name" value="S_TKc"/>
    <property type="match status" value="1"/>
</dbReference>
<dbReference type="FunFam" id="3.30.200.20:FF:000040">
    <property type="entry name" value="Dual specificity mitogen-activated protein kinase kinase"/>
    <property type="match status" value="1"/>
</dbReference>
<dbReference type="InterPro" id="IPR000719">
    <property type="entry name" value="Prot_kinase_dom"/>
</dbReference>
<evidence type="ECO:0000256" key="7">
    <source>
        <dbReference type="PROSITE-ProRule" id="PRU10141"/>
    </source>
</evidence>
<keyword evidence="6 7" id="KW-0067">ATP-binding</keyword>
<dbReference type="Proteomes" id="UP000269793">
    <property type="component" value="Chromosome III"/>
</dbReference>
<evidence type="ECO:0000256" key="5">
    <source>
        <dbReference type="ARBA" id="ARBA00022777"/>
    </source>
</evidence>
<dbReference type="InterPro" id="IPR008271">
    <property type="entry name" value="Ser/Thr_kinase_AS"/>
</dbReference>
<evidence type="ECO:0000256" key="4">
    <source>
        <dbReference type="ARBA" id="ARBA00022741"/>
    </source>
</evidence>
<evidence type="ECO:0000256" key="9">
    <source>
        <dbReference type="SAM" id="MobiDB-lite"/>
    </source>
</evidence>
<dbReference type="PROSITE" id="PS00108">
    <property type="entry name" value="PROTEIN_KINASE_ST"/>
    <property type="match status" value="1"/>
</dbReference>
<dbReference type="GO" id="GO:0005737">
    <property type="term" value="C:cytoplasm"/>
    <property type="evidence" value="ECO:0007669"/>
    <property type="project" value="TreeGrafter"/>
</dbReference>
<keyword evidence="2" id="KW-0723">Serine/threonine-protein kinase</keyword>
<keyword evidence="3 11" id="KW-0808">Transferase</keyword>
<proteinExistence type="predicted"/>
<sequence>MTDRPVLSPDENDERISDRIPFPLMNKSNPWDEYSIVRKLGRGSFGHVYEAVHKPTRHVVAVKQIALESSDSDNESHMQDLEEIQREIASLAQCQDCDRVTRYFGSFVKKYTLWVIMELMDGGSCLSLLKRAGPLPDEVTAVIAREIVLGLCYLHAQGIMHRDIKAANILLTRTGQVKLADFGVAAQLIHRESQRNTLVGSPYWMAPEVIRQSMYDGRADIWSLGITIMELATGRPPLSEYHPMRAMFLIPKATPPRLDTSNHHPGLVRFLDRCLVLKPHDRATAHQLQADPWIEGAGSTELVRNIIDKRGVPKQADTSVSLHDSSLLDTSILSEWDFNMSASDALGLDPERGVTEEAPAPSTAATVPSHTDSPPWPITPTMSPTREPHTPSNPHHHHGMPRNRMMESPTRSATNRTPHLPVPDTPARIQLALEQLAYLAGQDVSELAPVALVHQLHGLLSQLGRYTPEYLDMLVDILMDPTARGGDAPRIPAARSRLASLLFERWHEALRSRWDVLDT</sequence>
<evidence type="ECO:0000259" key="10">
    <source>
        <dbReference type="PROSITE" id="PS50011"/>
    </source>
</evidence>